<feature type="domain" description="B30.2/SPRY" evidence="3">
    <location>
        <begin position="468"/>
        <end position="667"/>
    </location>
</feature>
<dbReference type="SMART" id="SM00060">
    <property type="entry name" value="FN3"/>
    <property type="match status" value="1"/>
</dbReference>
<reference evidence="5" key="1">
    <citation type="submission" date="2025-08" db="UniProtKB">
        <authorList>
            <consortium name="Ensembl"/>
        </authorList>
    </citation>
    <scope>IDENTIFICATION</scope>
</reference>
<dbReference type="InterPro" id="IPR003961">
    <property type="entry name" value="FN3_dom"/>
</dbReference>
<feature type="compositionally biased region" description="Basic and acidic residues" evidence="2">
    <location>
        <begin position="31"/>
        <end position="41"/>
    </location>
</feature>
<dbReference type="PANTHER" id="PTHR24099">
    <property type="entry name" value="E3 UBIQUITIN-PROTEIN LIGASE TRIM36-RELATED"/>
    <property type="match status" value="1"/>
</dbReference>
<organism evidence="5 6">
    <name type="scientific">Chelydra serpentina</name>
    <name type="common">Snapping turtle</name>
    <name type="synonym">Testudo serpentina</name>
    <dbReference type="NCBI Taxonomy" id="8475"/>
    <lineage>
        <taxon>Eukaryota</taxon>
        <taxon>Metazoa</taxon>
        <taxon>Chordata</taxon>
        <taxon>Craniata</taxon>
        <taxon>Vertebrata</taxon>
        <taxon>Euteleostomi</taxon>
        <taxon>Archelosauria</taxon>
        <taxon>Testudinata</taxon>
        <taxon>Testudines</taxon>
        <taxon>Cryptodira</taxon>
        <taxon>Durocryptodira</taxon>
        <taxon>Americhelydia</taxon>
        <taxon>Chelydroidea</taxon>
        <taxon>Chelydridae</taxon>
        <taxon>Chelydra</taxon>
    </lineage>
</organism>
<feature type="domain" description="Fibronectin type-III" evidence="4">
    <location>
        <begin position="389"/>
        <end position="486"/>
    </location>
</feature>
<dbReference type="Proteomes" id="UP000694403">
    <property type="component" value="Unplaced"/>
</dbReference>
<dbReference type="InterPro" id="IPR003649">
    <property type="entry name" value="Bbox_C"/>
</dbReference>
<dbReference type="InterPro" id="IPR036116">
    <property type="entry name" value="FN3_sf"/>
</dbReference>
<evidence type="ECO:0000259" key="4">
    <source>
        <dbReference type="PROSITE" id="PS50853"/>
    </source>
</evidence>
<evidence type="ECO:0000313" key="5">
    <source>
        <dbReference type="Ensembl" id="ENSCSRP00000002578.1"/>
    </source>
</evidence>
<dbReference type="InterPro" id="IPR013783">
    <property type="entry name" value="Ig-like_fold"/>
</dbReference>
<reference evidence="5" key="2">
    <citation type="submission" date="2025-09" db="UniProtKB">
        <authorList>
            <consortium name="Ensembl"/>
        </authorList>
    </citation>
    <scope>IDENTIFICATION</scope>
</reference>
<dbReference type="InterPro" id="IPR043136">
    <property type="entry name" value="B30.2/SPRY_sf"/>
</dbReference>
<dbReference type="SMART" id="SM00449">
    <property type="entry name" value="SPRY"/>
    <property type="match status" value="1"/>
</dbReference>
<dbReference type="PRINTS" id="PR01407">
    <property type="entry name" value="BUTYPHLNCDUF"/>
</dbReference>
<dbReference type="InterPro" id="IPR003877">
    <property type="entry name" value="SPRY_dom"/>
</dbReference>
<dbReference type="Gene3D" id="3.30.160.60">
    <property type="entry name" value="Classic Zinc Finger"/>
    <property type="match status" value="1"/>
</dbReference>
<dbReference type="PROSITE" id="PS50853">
    <property type="entry name" value="FN3"/>
    <property type="match status" value="1"/>
</dbReference>
<dbReference type="CDD" id="cd00063">
    <property type="entry name" value="FN3"/>
    <property type="match status" value="1"/>
</dbReference>
<dbReference type="Gene3D" id="2.60.40.10">
    <property type="entry name" value="Immunoglobulins"/>
    <property type="match status" value="1"/>
</dbReference>
<dbReference type="Pfam" id="PF00622">
    <property type="entry name" value="SPRY"/>
    <property type="match status" value="1"/>
</dbReference>
<proteinExistence type="predicted"/>
<keyword evidence="6" id="KW-1185">Reference proteome</keyword>
<sequence>SVEKSGALLGNPSNSESNENEPEGLTFYHMDLYDSKGRLEIFPEEPAGRGDGALGETSKEPTGPGEDYRSSDQSAYDLEKEVDELTKLYGLDEDKEIEQELLGGNIATAGIFESKETPAHKEGVAAGSYELGSDGSEEEAADIYCATCKIPIRAFDKLFGDHKDHEVTQLANAVESAKEEIQKNMCKLEEQVTEMENFSSHLEEIFITVEENFGRQEQNFEMHYNEVMQTLTQRYEEKVDGLGEEKKQKLEALYGQLVSCGENLDTCKELMETIQELCKDKEKADFIKAAVPVVDRLGEFFKKDMDLELSTLPDFEDTVIDFSDVQQLIDSINTIAAPSAPVINPQAPNSATGTSVRVCWGLFSDDTVEFYQLYYKQVSDDTPSEEQAAPSPPIIKRKESRSCENAALVCWESGNMNPVDSYTVELSKLTNGENGDIITESIVGIPNCEALIQLEPGQSYIISVRAVNMGGPSERSEPVSIHTTGTYFYLNEDTAHPLLSVLEDGLTIACSEVENLECDLAFRDNGFTRCIAILGSMIPFQGKHYWEVEVDENMEYRVGVAFENTHRHGYLGANSSSWCMRHIVTPARHKYEFLHCGTTPDIRITVPPKRIGILLDYDNWKLSFFNLDIAQHLYTFNSHFQHYVHPCFALEKPGFLRIRNGIAMPTSITLL</sequence>
<dbReference type="PROSITE" id="PS50188">
    <property type="entry name" value="B302_SPRY"/>
    <property type="match status" value="1"/>
</dbReference>
<dbReference type="AlphaFoldDB" id="A0A8C3RQS7"/>
<feature type="region of interest" description="Disordered" evidence="2">
    <location>
        <begin position="1"/>
        <end position="75"/>
    </location>
</feature>
<dbReference type="SUPFAM" id="SSF57845">
    <property type="entry name" value="B-box zinc-binding domain"/>
    <property type="match status" value="1"/>
</dbReference>
<accession>A0A8C3RQS7</accession>
<name>A0A8C3RQS7_CHESE</name>
<protein>
    <submittedName>
        <fullName evidence="5">Fibronectin type III and SPRY domain containing 2</fullName>
    </submittedName>
</protein>
<dbReference type="SUPFAM" id="SSF49899">
    <property type="entry name" value="Concanavalin A-like lectins/glucanases"/>
    <property type="match status" value="1"/>
</dbReference>
<dbReference type="InterPro" id="IPR050617">
    <property type="entry name" value="E3_ligase_FN3/SPRY"/>
</dbReference>
<evidence type="ECO:0000259" key="3">
    <source>
        <dbReference type="PROSITE" id="PS50188"/>
    </source>
</evidence>
<dbReference type="InterPro" id="IPR013320">
    <property type="entry name" value="ConA-like_dom_sf"/>
</dbReference>
<dbReference type="Pfam" id="PF00041">
    <property type="entry name" value="fn3"/>
    <property type="match status" value="1"/>
</dbReference>
<evidence type="ECO:0000256" key="2">
    <source>
        <dbReference type="SAM" id="MobiDB-lite"/>
    </source>
</evidence>
<keyword evidence="1" id="KW-0175">Coiled coil</keyword>
<dbReference type="SUPFAM" id="SSF49265">
    <property type="entry name" value="Fibronectin type III"/>
    <property type="match status" value="1"/>
</dbReference>
<dbReference type="PANTHER" id="PTHR24099:SF6">
    <property type="entry name" value="FIBRONECTIN TYPE III AND SPRY DOMAIN-CONTAINING PROTEIN 2"/>
    <property type="match status" value="1"/>
</dbReference>
<dbReference type="InterPro" id="IPR003879">
    <property type="entry name" value="Butyrophylin_SPRY"/>
</dbReference>
<dbReference type="Gene3D" id="2.60.120.920">
    <property type="match status" value="1"/>
</dbReference>
<dbReference type="SMART" id="SM00502">
    <property type="entry name" value="BBC"/>
    <property type="match status" value="1"/>
</dbReference>
<evidence type="ECO:0000313" key="6">
    <source>
        <dbReference type="Proteomes" id="UP000694403"/>
    </source>
</evidence>
<evidence type="ECO:0000256" key="1">
    <source>
        <dbReference type="ARBA" id="ARBA00023054"/>
    </source>
</evidence>
<dbReference type="Ensembl" id="ENSCSRT00000002670.1">
    <property type="protein sequence ID" value="ENSCSRP00000002578.1"/>
    <property type="gene ID" value="ENSCSRG00000001959.1"/>
</dbReference>
<dbReference type="InterPro" id="IPR001870">
    <property type="entry name" value="B30.2/SPRY"/>
</dbReference>